<dbReference type="EMBL" id="CM042044">
    <property type="protein sequence ID" value="KAI3687273.1"/>
    <property type="molecule type" value="Genomic_DNA"/>
</dbReference>
<sequence>MIYLSFRVQGAEILGIAGSFGPSVFNMNKYHIYEAIGQGKYSTVYKGRKKKSIEYFAIKSVDKSHRSKVQQEVRILHSLDHPNVLKFHAWYEASTHLWLILEYCVGGDLRTLLEQDRKLPEDSVHDLAWDLVTGLRFLHSKGIIYCDLKPSNILLDENGRTKLCDFGLSRELSDISKTPSSLLPQAKRGTPCYMAPELFHDGGVHSYASDFWALGCVLYECYAGRPPFIGKEFTQLVNSILTDPTPSLPGNPSRPFANLVSSLLIKDPAERIQWSEVCGHAYWNTKLIPPALPPQPAFYNMIELCYKPCLTERNQNKTPLRNRDNLKAMVGHTENSNLNEPSNGRKVQSKGSSNTKGVNLLRLSRIAKSNLQRENEKENYRRPLPNNSSEKETDLQIENTDMELDFNENNEDDTQDEAETVTPTRTTGENSSVLYHDLIASPMVNTPATDDSRRTDHESSSDHIEVSAAPPSASPQLKTKKVLEGSDGAVNLSMVLWHSSDLLNRPVMLSKKSDKGPGSEVIPSLPFVAVPASDFVNLSKDQLEVVTKCIISILNGNTPTGEKQNVIRYLEILSCSVDAANILTKGQIMHVLVKMLRQSKASALRVQLVSLLGLLIRRSNSIDDDLASSGILGCLNEGLVDRQEKVRRVSMAALGELLFYISTKNDQAKATNPPESPAKENKTSSGWQVPSTLISLVTQLLRKGEDDNTQHYALRTIENISSQGGYWATRFTRPDVINNLCYIFQAPTKQEALRLTAGSCLARLARFNPPTIQQVMEKLTFKEIANAISKGSPREQQICLNLLNMAMLSSNLFTNIGRRLVVASDILQQLKVLIKLVESPFQGRDDFLLTLLRVLEAITEEPSVIEENHTTFVNEILVSLSVLCKGSKDGDTRFLCLKIWFEVVVNMLNEAPKDTRRLEDLKAICRDHFVQLFPMLMEDDDPTPIFAQKLHEMLLEFNIIIQ</sequence>
<keyword evidence="2" id="KW-1185">Reference proteome</keyword>
<gene>
    <name evidence="1" type="ORF">L1987_80967</name>
</gene>
<reference evidence="1 2" key="2">
    <citation type="journal article" date="2022" name="Mol. Ecol. Resour.">
        <title>The genomes of chicory, endive, great burdock and yacon provide insights into Asteraceae paleo-polyploidization history and plant inulin production.</title>
        <authorList>
            <person name="Fan W."/>
            <person name="Wang S."/>
            <person name="Wang H."/>
            <person name="Wang A."/>
            <person name="Jiang F."/>
            <person name="Liu H."/>
            <person name="Zhao H."/>
            <person name="Xu D."/>
            <person name="Zhang Y."/>
        </authorList>
    </citation>
    <scope>NUCLEOTIDE SEQUENCE [LARGE SCALE GENOMIC DNA]</scope>
    <source>
        <strain evidence="2">cv. Yunnan</strain>
        <tissue evidence="1">Leaves</tissue>
    </source>
</reference>
<protein>
    <submittedName>
        <fullName evidence="1">Uncharacterized protein</fullName>
    </submittedName>
</protein>
<dbReference type="Proteomes" id="UP001056120">
    <property type="component" value="Linkage Group LG27"/>
</dbReference>
<proteinExistence type="predicted"/>
<comment type="caution">
    <text evidence="1">The sequence shown here is derived from an EMBL/GenBank/DDBJ whole genome shotgun (WGS) entry which is preliminary data.</text>
</comment>
<organism evidence="1 2">
    <name type="scientific">Smallanthus sonchifolius</name>
    <dbReference type="NCBI Taxonomy" id="185202"/>
    <lineage>
        <taxon>Eukaryota</taxon>
        <taxon>Viridiplantae</taxon>
        <taxon>Streptophyta</taxon>
        <taxon>Embryophyta</taxon>
        <taxon>Tracheophyta</taxon>
        <taxon>Spermatophyta</taxon>
        <taxon>Magnoliopsida</taxon>
        <taxon>eudicotyledons</taxon>
        <taxon>Gunneridae</taxon>
        <taxon>Pentapetalae</taxon>
        <taxon>asterids</taxon>
        <taxon>campanulids</taxon>
        <taxon>Asterales</taxon>
        <taxon>Asteraceae</taxon>
        <taxon>Asteroideae</taxon>
        <taxon>Heliantheae alliance</taxon>
        <taxon>Millerieae</taxon>
        <taxon>Smallanthus</taxon>
    </lineage>
</organism>
<evidence type="ECO:0000313" key="2">
    <source>
        <dbReference type="Proteomes" id="UP001056120"/>
    </source>
</evidence>
<evidence type="ECO:0000313" key="1">
    <source>
        <dbReference type="EMBL" id="KAI3687273.1"/>
    </source>
</evidence>
<reference evidence="2" key="1">
    <citation type="journal article" date="2022" name="Mol. Ecol. Resour.">
        <title>The genomes of chicory, endive, great burdock and yacon provide insights into Asteraceae palaeo-polyploidization history and plant inulin production.</title>
        <authorList>
            <person name="Fan W."/>
            <person name="Wang S."/>
            <person name="Wang H."/>
            <person name="Wang A."/>
            <person name="Jiang F."/>
            <person name="Liu H."/>
            <person name="Zhao H."/>
            <person name="Xu D."/>
            <person name="Zhang Y."/>
        </authorList>
    </citation>
    <scope>NUCLEOTIDE SEQUENCE [LARGE SCALE GENOMIC DNA]</scope>
    <source>
        <strain evidence="2">cv. Yunnan</strain>
    </source>
</reference>
<accession>A0ACB8YQ77</accession>
<name>A0ACB8YQ77_9ASTR</name>